<dbReference type="SUPFAM" id="SSF88798">
    <property type="entry name" value="N-terminal, heterodimerisation domain of RBP7 (RpoE)"/>
    <property type="match status" value="1"/>
</dbReference>
<evidence type="ECO:0000313" key="6">
    <source>
        <dbReference type="Proteomes" id="UP001370490"/>
    </source>
</evidence>
<sequence>MWTENSFLEFYETARDKDILICFVVRVQEDLNFLEHGGGNMFREDQMHWDVVVNARDRGKIGKVTWRAIVTLLLEDLLLNKASKDHGYFLAVTRLKSIRKMEVKEELGCMLFHLVFHCRVFKPVAGEILDGVVDKVCRYGAFLRCGPVRTAFLSARKMGGYSFVAGANPFFVNADFSKISIGVVVRFRVLAVRWKDVEREFQVLATLEGDFLGPVSLSGFDDLEL</sequence>
<gene>
    <name evidence="5" type="ORF">RJ641_003946</name>
</gene>
<dbReference type="InterPro" id="IPR012340">
    <property type="entry name" value="NA-bd_OB-fold"/>
</dbReference>
<dbReference type="InterPro" id="IPR045113">
    <property type="entry name" value="Rpb7-like"/>
</dbReference>
<dbReference type="Gene3D" id="3.30.1490.120">
    <property type="entry name" value="RNA polymerase Rpb7-like, N-terminal domain"/>
    <property type="match status" value="1"/>
</dbReference>
<protein>
    <recommendedName>
        <fullName evidence="4">DNA-directed RNA polymerase subunit</fullName>
    </recommendedName>
</protein>
<proteinExistence type="predicted"/>
<accession>A0AAN8Z9M9</accession>
<dbReference type="InterPro" id="IPR036898">
    <property type="entry name" value="RNA_pol_Rpb7-like_N_sf"/>
</dbReference>
<dbReference type="GO" id="GO:0000428">
    <property type="term" value="C:DNA-directed RNA polymerase complex"/>
    <property type="evidence" value="ECO:0007669"/>
    <property type="project" value="UniProtKB-KW"/>
</dbReference>
<keyword evidence="6" id="KW-1185">Reference proteome</keyword>
<evidence type="ECO:0000256" key="3">
    <source>
        <dbReference type="ARBA" id="ARBA00023163"/>
    </source>
</evidence>
<comment type="caution">
    <text evidence="5">The sequence shown here is derived from an EMBL/GenBank/DDBJ whole genome shotgun (WGS) entry which is preliminary data.</text>
</comment>
<evidence type="ECO:0000256" key="4">
    <source>
        <dbReference type="RuleBase" id="RU369086"/>
    </source>
</evidence>
<dbReference type="Gene3D" id="2.40.50.140">
    <property type="entry name" value="Nucleic acid-binding proteins"/>
    <property type="match status" value="1"/>
</dbReference>
<evidence type="ECO:0000313" key="5">
    <source>
        <dbReference type="EMBL" id="KAK6929852.1"/>
    </source>
</evidence>
<evidence type="ECO:0000256" key="2">
    <source>
        <dbReference type="ARBA" id="ARBA00022478"/>
    </source>
</evidence>
<keyword evidence="3 4" id="KW-0804">Transcription</keyword>
<dbReference type="PANTHER" id="PTHR12709">
    <property type="entry name" value="DNA-DIRECTED RNA POLYMERASE II, III"/>
    <property type="match status" value="1"/>
</dbReference>
<dbReference type="AlphaFoldDB" id="A0AAN8Z9M9"/>
<dbReference type="Proteomes" id="UP001370490">
    <property type="component" value="Unassembled WGS sequence"/>
</dbReference>
<dbReference type="PANTHER" id="PTHR12709:SF6">
    <property type="entry name" value="DNA-DIRECTED RNA POLYMERASE SUBUNIT 7-LIKE PROTEIN"/>
    <property type="match status" value="1"/>
</dbReference>
<comment type="subcellular location">
    <subcellularLocation>
        <location evidence="1 4">Nucleus</location>
    </subcellularLocation>
</comment>
<dbReference type="GO" id="GO:0003727">
    <property type="term" value="F:single-stranded RNA binding"/>
    <property type="evidence" value="ECO:0007669"/>
    <property type="project" value="TreeGrafter"/>
</dbReference>
<dbReference type="GO" id="GO:0006352">
    <property type="term" value="P:DNA-templated transcription initiation"/>
    <property type="evidence" value="ECO:0007669"/>
    <property type="project" value="UniProtKB-UniRule"/>
</dbReference>
<dbReference type="GO" id="GO:0005634">
    <property type="term" value="C:nucleus"/>
    <property type="evidence" value="ECO:0007669"/>
    <property type="project" value="UniProtKB-SubCell"/>
</dbReference>
<dbReference type="GO" id="GO:0003697">
    <property type="term" value="F:single-stranded DNA binding"/>
    <property type="evidence" value="ECO:0007669"/>
    <property type="project" value="TreeGrafter"/>
</dbReference>
<organism evidence="5 6">
    <name type="scientific">Dillenia turbinata</name>
    <dbReference type="NCBI Taxonomy" id="194707"/>
    <lineage>
        <taxon>Eukaryota</taxon>
        <taxon>Viridiplantae</taxon>
        <taxon>Streptophyta</taxon>
        <taxon>Embryophyta</taxon>
        <taxon>Tracheophyta</taxon>
        <taxon>Spermatophyta</taxon>
        <taxon>Magnoliopsida</taxon>
        <taxon>eudicotyledons</taxon>
        <taxon>Gunneridae</taxon>
        <taxon>Pentapetalae</taxon>
        <taxon>Dilleniales</taxon>
        <taxon>Dilleniaceae</taxon>
        <taxon>Dillenia</taxon>
    </lineage>
</organism>
<dbReference type="EMBL" id="JBAMMX010000012">
    <property type="protein sequence ID" value="KAK6929852.1"/>
    <property type="molecule type" value="Genomic_DNA"/>
</dbReference>
<name>A0AAN8Z9M9_9MAGN</name>
<dbReference type="SUPFAM" id="SSF50249">
    <property type="entry name" value="Nucleic acid-binding proteins"/>
    <property type="match status" value="1"/>
</dbReference>
<keyword evidence="4" id="KW-0539">Nucleus</keyword>
<evidence type="ECO:0000256" key="1">
    <source>
        <dbReference type="ARBA" id="ARBA00004123"/>
    </source>
</evidence>
<comment type="function">
    <text evidence="4">DNA-dependent RNA polymerase which catalyzes the transcription of DNA into RNA using the four ribonucleoside triphosphates as substrates.</text>
</comment>
<reference evidence="5 6" key="1">
    <citation type="submission" date="2023-12" db="EMBL/GenBank/DDBJ databases">
        <title>A high-quality genome assembly for Dillenia turbinata (Dilleniales).</title>
        <authorList>
            <person name="Chanderbali A."/>
        </authorList>
    </citation>
    <scope>NUCLEOTIDE SEQUENCE [LARGE SCALE GENOMIC DNA]</scope>
    <source>
        <strain evidence="5">LSX21</strain>
        <tissue evidence="5">Leaf</tissue>
    </source>
</reference>
<keyword evidence="2 4" id="KW-0240">DNA-directed RNA polymerase</keyword>